<feature type="compositionally biased region" description="Basic and acidic residues" evidence="1">
    <location>
        <begin position="8"/>
        <end position="20"/>
    </location>
</feature>
<organism evidence="2 3">
    <name type="scientific">Brassica cretica</name>
    <name type="common">Mustard</name>
    <dbReference type="NCBI Taxonomy" id="69181"/>
    <lineage>
        <taxon>Eukaryota</taxon>
        <taxon>Viridiplantae</taxon>
        <taxon>Streptophyta</taxon>
        <taxon>Embryophyta</taxon>
        <taxon>Tracheophyta</taxon>
        <taxon>Spermatophyta</taxon>
        <taxon>Magnoliopsida</taxon>
        <taxon>eudicotyledons</taxon>
        <taxon>Gunneridae</taxon>
        <taxon>Pentapetalae</taxon>
        <taxon>rosids</taxon>
        <taxon>malvids</taxon>
        <taxon>Brassicales</taxon>
        <taxon>Brassicaceae</taxon>
        <taxon>Brassiceae</taxon>
        <taxon>Brassica</taxon>
    </lineage>
</organism>
<reference evidence="2 3" key="1">
    <citation type="journal article" date="2020" name="BMC Genomics">
        <title>Intraspecific diversification of the crop wild relative Brassica cretica Lam. using demographic model selection.</title>
        <authorList>
            <person name="Kioukis A."/>
            <person name="Michalopoulou V.A."/>
            <person name="Briers L."/>
            <person name="Pirintsos S."/>
            <person name="Studholme D.J."/>
            <person name="Pavlidis P."/>
            <person name="Sarris P.F."/>
        </authorList>
    </citation>
    <scope>NUCLEOTIDE SEQUENCE [LARGE SCALE GENOMIC DNA]</scope>
    <source>
        <strain evidence="3">cv. PFS-1207/04</strain>
    </source>
</reference>
<proteinExistence type="predicted"/>
<evidence type="ECO:0000313" key="2">
    <source>
        <dbReference type="EMBL" id="KAF3534843.1"/>
    </source>
</evidence>
<evidence type="ECO:0000256" key="1">
    <source>
        <dbReference type="SAM" id="MobiDB-lite"/>
    </source>
</evidence>
<protein>
    <submittedName>
        <fullName evidence="2">Uncharacterized protein</fullName>
    </submittedName>
</protein>
<name>A0ABQ7BRG1_BRACR</name>
<accession>A0ABQ7BRG1</accession>
<comment type="caution">
    <text evidence="2">The sequence shown here is derived from an EMBL/GenBank/DDBJ whole genome shotgun (WGS) entry which is preliminary data.</text>
</comment>
<sequence>MKTAAANARRDAETAARDAEHQSQINTLKMLLTYMQGKDPSFSEFMIAASASATTTPMPYRLKKILFEELGSVNLTTVFFDNCDDDDDNLYQPVRMSCVNSSDILRSARNALNQYPRFSLDGKDAMYRSSFQCQLGASADVTRLLGMP</sequence>
<dbReference type="PANTHER" id="PTHR37897:SF1">
    <property type="entry name" value="DUF3741 DOMAIN-CONTAINING PROTEIN"/>
    <property type="match status" value="1"/>
</dbReference>
<gene>
    <name evidence="2" type="ORF">DY000_02038446</name>
</gene>
<keyword evidence="3" id="KW-1185">Reference proteome</keyword>
<dbReference type="Proteomes" id="UP000266723">
    <property type="component" value="Unassembled WGS sequence"/>
</dbReference>
<evidence type="ECO:0000313" key="3">
    <source>
        <dbReference type="Proteomes" id="UP000266723"/>
    </source>
</evidence>
<dbReference type="EMBL" id="QGKV02001507">
    <property type="protein sequence ID" value="KAF3534843.1"/>
    <property type="molecule type" value="Genomic_DNA"/>
</dbReference>
<feature type="region of interest" description="Disordered" evidence="1">
    <location>
        <begin position="1"/>
        <end position="20"/>
    </location>
</feature>
<dbReference type="PANTHER" id="PTHR37897">
    <property type="entry name" value="DNAK FAMILY PROTEIN"/>
    <property type="match status" value="1"/>
</dbReference>